<evidence type="ECO:0000256" key="3">
    <source>
        <dbReference type="ARBA" id="ARBA00022525"/>
    </source>
</evidence>
<evidence type="ECO:0000256" key="1">
    <source>
        <dbReference type="ARBA" id="ARBA00004340"/>
    </source>
</evidence>
<protein>
    <submittedName>
        <fullName evidence="5">CRN12_997 protein</fullName>
    </submittedName>
</protein>
<dbReference type="SUPFAM" id="SSF52540">
    <property type="entry name" value="P-loop containing nucleoside triphosphate hydrolases"/>
    <property type="match status" value="1"/>
</dbReference>
<gene>
    <name evidence="5" type="primary">CRN12_997</name>
</gene>
<dbReference type="PANTHER" id="PTHR33129:SF1">
    <property type="entry name" value="ATP-BINDING PROTEIN"/>
    <property type="match status" value="1"/>
</dbReference>
<feature type="domain" description="Crinkler effector protein N-terminal" evidence="4">
    <location>
        <begin position="1"/>
        <end position="106"/>
    </location>
</feature>
<dbReference type="GO" id="GO:0005576">
    <property type="term" value="C:extracellular region"/>
    <property type="evidence" value="ECO:0007669"/>
    <property type="project" value="UniProtKB-SubCell"/>
</dbReference>
<evidence type="ECO:0000313" key="5">
    <source>
        <dbReference type="EMBL" id="QST87861.1"/>
    </source>
</evidence>
<dbReference type="PANTHER" id="PTHR33129">
    <property type="entry name" value="PROTEIN KINASE DOMAIN-CONTAINING PROTEIN-RELATED"/>
    <property type="match status" value="1"/>
</dbReference>
<dbReference type="EMBL" id="MW655877">
    <property type="protein sequence ID" value="QST87861.1"/>
    <property type="molecule type" value="mRNA"/>
</dbReference>
<dbReference type="GO" id="GO:0043657">
    <property type="term" value="C:host cell"/>
    <property type="evidence" value="ECO:0007669"/>
    <property type="project" value="UniProtKB-SubCell"/>
</dbReference>
<dbReference type="InterPro" id="IPR045379">
    <property type="entry name" value="Crinkler_N"/>
</dbReference>
<dbReference type="AlphaFoldDB" id="A0A8A1V8Y0"/>
<evidence type="ECO:0000256" key="2">
    <source>
        <dbReference type="ARBA" id="ARBA00004613"/>
    </source>
</evidence>
<reference evidence="5" key="1">
    <citation type="journal article" date="2021" name="Mol. Plant Microbe Interact.">
        <title>A Conserved Oomycete CRN Effector Targets Tomato TCP14-2 to Enhance Virulence.</title>
        <authorList>
            <person name="Stam R."/>
            <person name="Motion G.B."/>
            <person name="Martinez-Heredia V."/>
            <person name="Boevink P.C."/>
            <person name="Huitema E."/>
        </authorList>
    </citation>
    <scope>NUCLEOTIDE SEQUENCE</scope>
</reference>
<dbReference type="InterPro" id="IPR027417">
    <property type="entry name" value="P-loop_NTPase"/>
</dbReference>
<dbReference type="Pfam" id="PF20147">
    <property type="entry name" value="Crinkler"/>
    <property type="match status" value="1"/>
</dbReference>
<proteinExistence type="evidence at transcript level"/>
<evidence type="ECO:0000259" key="4">
    <source>
        <dbReference type="Pfam" id="PF20147"/>
    </source>
</evidence>
<name>A0A8A1V8Y0_PHYCP</name>
<comment type="subcellular location">
    <subcellularLocation>
        <location evidence="1">Host cell</location>
    </subcellularLocation>
    <subcellularLocation>
        <location evidence="2">Secreted</location>
    </subcellularLocation>
</comment>
<organism evidence="5">
    <name type="scientific">Phytophthora capsici</name>
    <dbReference type="NCBI Taxonomy" id="4784"/>
    <lineage>
        <taxon>Eukaryota</taxon>
        <taxon>Sar</taxon>
        <taxon>Stramenopiles</taxon>
        <taxon>Oomycota</taxon>
        <taxon>Peronosporomycetes</taxon>
        <taxon>Peronosporales</taxon>
        <taxon>Peronosporaceae</taxon>
        <taxon>Phytophthora</taxon>
    </lineage>
</organism>
<accession>A0A8A1V8Y0</accession>
<keyword evidence="3" id="KW-0964">Secreted</keyword>
<sequence length="459" mass="52900">MKLFCAMVGMAVGIIEVDIDNNAYVTALRDAIATKNEEIKKSALRLKLFLAKKGNAWLTDTEAAGVGGDLESLGFKLMKSVRLLKNPEYFGEDFQTGEGHVHVLVVVPEENMTVGEPVVDVDGVNIYVTSNMTLNPPDLVAFWRAFQAIDTKIEADSVIALPEGTFILGNPKVGSRIYIRPCYPQLWEVCWHIIHHETPNLVILGNPGIGKTYFGYLLLLFLARLGKTVVYESRRTKRRFLFSRNVVIKGSQQDFDDILEQDTTYYVVDAMEPREFQARTILVTSPDRDVWYTFNKISCQTRYMPVWTEQEIFSCREQVYSTIPKSVVQKCFYRWGGIPRYVLQYAQFDNHQALIEKALEVVDFDWLMNAYGKLDDNNSQAHRLLHYRVNERFTCDYFGFASSFVQHEVYQHLHKKEKRKLLEFIGRSVGSGDLSVLRDRLAEEHDHHCARTHKKLKRF</sequence>
<feature type="non-terminal residue" evidence="5">
    <location>
        <position position="459"/>
    </location>
</feature>
<dbReference type="InterPro" id="IPR052980">
    <property type="entry name" value="Crinkler_effector"/>
</dbReference>